<dbReference type="Proteomes" id="UP001279734">
    <property type="component" value="Unassembled WGS sequence"/>
</dbReference>
<comment type="caution">
    <text evidence="2">The sequence shown here is derived from an EMBL/GenBank/DDBJ whole genome shotgun (WGS) entry which is preliminary data.</text>
</comment>
<organism evidence="2 3">
    <name type="scientific">Nepenthes gracilis</name>
    <name type="common">Slender pitcher plant</name>
    <dbReference type="NCBI Taxonomy" id="150966"/>
    <lineage>
        <taxon>Eukaryota</taxon>
        <taxon>Viridiplantae</taxon>
        <taxon>Streptophyta</taxon>
        <taxon>Embryophyta</taxon>
        <taxon>Tracheophyta</taxon>
        <taxon>Spermatophyta</taxon>
        <taxon>Magnoliopsida</taxon>
        <taxon>eudicotyledons</taxon>
        <taxon>Gunneridae</taxon>
        <taxon>Pentapetalae</taxon>
        <taxon>Caryophyllales</taxon>
        <taxon>Nepenthaceae</taxon>
        <taxon>Nepenthes</taxon>
    </lineage>
</organism>
<evidence type="ECO:0000313" key="3">
    <source>
        <dbReference type="Proteomes" id="UP001279734"/>
    </source>
</evidence>
<reference evidence="2" key="1">
    <citation type="submission" date="2023-05" db="EMBL/GenBank/DDBJ databases">
        <title>Nepenthes gracilis genome sequencing.</title>
        <authorList>
            <person name="Fukushima K."/>
        </authorList>
    </citation>
    <scope>NUCLEOTIDE SEQUENCE</scope>
    <source>
        <strain evidence="2">SING2019-196</strain>
    </source>
</reference>
<evidence type="ECO:0000313" key="2">
    <source>
        <dbReference type="EMBL" id="GMH17708.1"/>
    </source>
</evidence>
<protein>
    <submittedName>
        <fullName evidence="2">Uncharacterized protein</fullName>
    </submittedName>
</protein>
<gene>
    <name evidence="2" type="ORF">Nepgr_019549</name>
</gene>
<feature type="region of interest" description="Disordered" evidence="1">
    <location>
        <begin position="37"/>
        <end position="61"/>
    </location>
</feature>
<evidence type="ECO:0000256" key="1">
    <source>
        <dbReference type="SAM" id="MobiDB-lite"/>
    </source>
</evidence>
<dbReference type="AlphaFoldDB" id="A0AAD3SU75"/>
<sequence>MDLGPRGVLWALGDSAIAAPGWRPFLATTPFNGPSSLASSDKLVIDSPYGPRPRGRGGRRCMPHGKQCWDVDEVFVYRPKEKLENGKVKTEAPVEDKR</sequence>
<dbReference type="EMBL" id="BSYO01000018">
    <property type="protein sequence ID" value="GMH17708.1"/>
    <property type="molecule type" value="Genomic_DNA"/>
</dbReference>
<accession>A0AAD3SU75</accession>
<proteinExistence type="predicted"/>
<name>A0AAD3SU75_NEPGR</name>
<keyword evidence="3" id="KW-1185">Reference proteome</keyword>